<evidence type="ECO:0000313" key="1">
    <source>
        <dbReference type="EMBL" id="TYA57227.1"/>
    </source>
</evidence>
<dbReference type="InterPro" id="IPR034660">
    <property type="entry name" value="DinB/YfiT-like"/>
</dbReference>
<dbReference type="OrthoDB" id="1162179at2"/>
<organism evidence="1 2">
    <name type="scientific">Formosa maritima</name>
    <dbReference type="NCBI Taxonomy" id="2592046"/>
    <lineage>
        <taxon>Bacteria</taxon>
        <taxon>Pseudomonadati</taxon>
        <taxon>Bacteroidota</taxon>
        <taxon>Flavobacteriia</taxon>
        <taxon>Flavobacteriales</taxon>
        <taxon>Flavobacteriaceae</taxon>
        <taxon>Formosa</taxon>
    </lineage>
</organism>
<dbReference type="EMBL" id="VSFC01000023">
    <property type="protein sequence ID" value="TYA57227.1"/>
    <property type="molecule type" value="Genomic_DNA"/>
</dbReference>
<reference evidence="1 2" key="1">
    <citation type="submission" date="2019-08" db="EMBL/GenBank/DDBJ databases">
        <title>Formosa sediminis sp. nov., isolated from marine sediment.</title>
        <authorList>
            <person name="Cao W.R."/>
        </authorList>
    </citation>
    <scope>NUCLEOTIDE SEQUENCE [LARGE SCALE GENOMIC DNA]</scope>
    <source>
        <strain evidence="1 2">1494</strain>
    </source>
</reference>
<accession>A0A5D0GHC6</accession>
<comment type="caution">
    <text evidence="1">The sequence shown here is derived from an EMBL/GenBank/DDBJ whole genome shotgun (WGS) entry which is preliminary data.</text>
</comment>
<gene>
    <name evidence="1" type="ORF">FVF61_04785</name>
</gene>
<evidence type="ECO:0000313" key="2">
    <source>
        <dbReference type="Proteomes" id="UP000324550"/>
    </source>
</evidence>
<dbReference type="SUPFAM" id="SSF109854">
    <property type="entry name" value="DinB/YfiT-like putative metalloenzymes"/>
    <property type="match status" value="1"/>
</dbReference>
<sequence>MKIIIQSAIKTLNKTEYILSNISNEIFCDTTIPPYNSSIGSHIRHVLDFYDCILKDSSKIDLIARKRNLEIEQNCKNALDYYNEIIEKLGALNEDDLEKIVFVTDDLGLGKTVIKYTFSALMAQANSHTIHHYAIINYILDGLGNSLKDDTFGYNPTTPKVKNFN</sequence>
<dbReference type="AlphaFoldDB" id="A0A5D0GHC6"/>
<dbReference type="Gene3D" id="1.20.120.450">
    <property type="entry name" value="dinb family like domain"/>
    <property type="match status" value="1"/>
</dbReference>
<dbReference type="Proteomes" id="UP000324550">
    <property type="component" value="Unassembled WGS sequence"/>
</dbReference>
<keyword evidence="2" id="KW-1185">Reference proteome</keyword>
<name>A0A5D0GHC6_9FLAO</name>
<protein>
    <recommendedName>
        <fullName evidence="3">DinB family protein</fullName>
    </recommendedName>
</protein>
<dbReference type="RefSeq" id="WP_148453922.1">
    <property type="nucleotide sequence ID" value="NZ_VSFC01000023.1"/>
</dbReference>
<evidence type="ECO:0008006" key="3">
    <source>
        <dbReference type="Google" id="ProtNLM"/>
    </source>
</evidence>
<proteinExistence type="predicted"/>